<dbReference type="RefSeq" id="WP_073853644.1">
    <property type="nucleotide sequence ID" value="NZ_LVWA01000010.1"/>
</dbReference>
<reference evidence="1 2" key="1">
    <citation type="submission" date="2016-03" db="EMBL/GenBank/DDBJ databases">
        <title>Genome sequence of Pontibacter sp. nov., of the family cytophagaceae, isolated from marine sediment of the Yellow Sea, China.</title>
        <authorList>
            <person name="Zhang G."/>
            <person name="Zhang R."/>
        </authorList>
    </citation>
    <scope>NUCLEOTIDE SEQUENCE [LARGE SCALE GENOMIC DNA]</scope>
    <source>
        <strain evidence="1 2">S10-8</strain>
    </source>
</reference>
<keyword evidence="2" id="KW-1185">Reference proteome</keyword>
<evidence type="ECO:0000313" key="2">
    <source>
        <dbReference type="Proteomes" id="UP000186551"/>
    </source>
</evidence>
<dbReference type="InterPro" id="IPR007263">
    <property type="entry name" value="DCC1-like"/>
</dbReference>
<comment type="caution">
    <text evidence="1">The sequence shown here is derived from an EMBL/GenBank/DDBJ whole genome shotgun (WGS) entry which is preliminary data.</text>
</comment>
<dbReference type="OrthoDB" id="9785438at2"/>
<sequence length="130" mass="15034">MVNNATAKLQEPVLVYDGDCSFCKFWVSRWRRKTGSRVTYVPYQEVPDGFHGITHAQFRRSVYLITRYGQRLHGAGAVAALLQLSGHSTWHWLYHRVPLAGTVAEAGYRMVADHRDFFYKLTRLVFRNDA</sequence>
<dbReference type="GO" id="GO:0015035">
    <property type="term" value="F:protein-disulfide reductase activity"/>
    <property type="evidence" value="ECO:0007669"/>
    <property type="project" value="InterPro"/>
</dbReference>
<dbReference type="Proteomes" id="UP000186551">
    <property type="component" value="Unassembled WGS sequence"/>
</dbReference>
<name>A0A1Q5P9T3_9BACT</name>
<dbReference type="EMBL" id="LVWA01000010">
    <property type="protein sequence ID" value="OKL38963.1"/>
    <property type="molecule type" value="Genomic_DNA"/>
</dbReference>
<dbReference type="STRING" id="1797110.A3841_03175"/>
<dbReference type="Pfam" id="PF04134">
    <property type="entry name" value="DCC1-like"/>
    <property type="match status" value="1"/>
</dbReference>
<evidence type="ECO:0008006" key="3">
    <source>
        <dbReference type="Google" id="ProtNLM"/>
    </source>
</evidence>
<organism evidence="1 2">
    <name type="scientific">Pontibacter flavimaris</name>
    <dbReference type="NCBI Taxonomy" id="1797110"/>
    <lineage>
        <taxon>Bacteria</taxon>
        <taxon>Pseudomonadati</taxon>
        <taxon>Bacteroidota</taxon>
        <taxon>Cytophagia</taxon>
        <taxon>Cytophagales</taxon>
        <taxon>Hymenobacteraceae</taxon>
        <taxon>Pontibacter</taxon>
    </lineage>
</organism>
<proteinExistence type="predicted"/>
<evidence type="ECO:0000313" key="1">
    <source>
        <dbReference type="EMBL" id="OKL38963.1"/>
    </source>
</evidence>
<accession>A0A1Q5P9T3</accession>
<protein>
    <recommendedName>
        <fullName evidence="3">DUF393 domain-containing protein</fullName>
    </recommendedName>
</protein>
<gene>
    <name evidence="1" type="ORF">A3841_03175</name>
</gene>
<dbReference type="AlphaFoldDB" id="A0A1Q5P9T3"/>